<dbReference type="EMBL" id="WKKH01000003">
    <property type="protein sequence ID" value="MRX75038.1"/>
    <property type="molecule type" value="Genomic_DNA"/>
</dbReference>
<reference evidence="1 2" key="1">
    <citation type="submission" date="2019-11" db="EMBL/GenBank/DDBJ databases">
        <title>Pedobacter petrophilus genome.</title>
        <authorList>
            <person name="Feldbauer M.J."/>
            <person name="Newman J.D."/>
        </authorList>
    </citation>
    <scope>NUCLEOTIDE SEQUENCE [LARGE SCALE GENOMIC DNA]</scope>
    <source>
        <strain evidence="1 2">LMG 29686</strain>
    </source>
</reference>
<dbReference type="PROSITE" id="PS51257">
    <property type="entry name" value="PROKAR_LIPOPROTEIN"/>
    <property type="match status" value="1"/>
</dbReference>
<proteinExistence type="predicted"/>
<name>A0A7K0FTY7_9SPHI</name>
<keyword evidence="2" id="KW-1185">Reference proteome</keyword>
<accession>A0A7K0FTY7</accession>
<dbReference type="Proteomes" id="UP000487757">
    <property type="component" value="Unassembled WGS sequence"/>
</dbReference>
<dbReference type="AlphaFoldDB" id="A0A7K0FTY7"/>
<dbReference type="OrthoDB" id="767340at2"/>
<organism evidence="1 2">
    <name type="scientific">Pedobacter petrophilus</name>
    <dbReference type="NCBI Taxonomy" id="1908241"/>
    <lineage>
        <taxon>Bacteria</taxon>
        <taxon>Pseudomonadati</taxon>
        <taxon>Bacteroidota</taxon>
        <taxon>Sphingobacteriia</taxon>
        <taxon>Sphingobacteriales</taxon>
        <taxon>Sphingobacteriaceae</taxon>
        <taxon>Pedobacter</taxon>
    </lineage>
</organism>
<evidence type="ECO:0000313" key="1">
    <source>
        <dbReference type="EMBL" id="MRX75038.1"/>
    </source>
</evidence>
<gene>
    <name evidence="1" type="ORF">GJU39_02970</name>
</gene>
<protein>
    <recommendedName>
        <fullName evidence="3">Lipoprotein</fullName>
    </recommendedName>
</protein>
<dbReference type="RefSeq" id="WP_154279201.1">
    <property type="nucleotide sequence ID" value="NZ_JBHUJQ010000001.1"/>
</dbReference>
<comment type="caution">
    <text evidence="1">The sequence shown here is derived from an EMBL/GenBank/DDBJ whole genome shotgun (WGS) entry which is preliminary data.</text>
</comment>
<evidence type="ECO:0000313" key="2">
    <source>
        <dbReference type="Proteomes" id="UP000487757"/>
    </source>
</evidence>
<sequence>MKKRYQFLFLTLTIIGLSSCARKTDQDRAIDLVKLKYENSDQKLNFKNSSLDSLYNIEPKAYADSIRKGNELDSVLAVLESEIEHLSQKESDSVGMISARLTKDRYRLLETAKVKPQFIGWKLTGVKPADTKSNELSFKFDKGITVIVP</sequence>
<evidence type="ECO:0008006" key="3">
    <source>
        <dbReference type="Google" id="ProtNLM"/>
    </source>
</evidence>